<accession>A0A9N8RR88</accession>
<gene>
    <name evidence="1" type="ORF">LMG31841_00106</name>
</gene>
<reference evidence="1" key="1">
    <citation type="submission" date="2021-04" db="EMBL/GenBank/DDBJ databases">
        <authorList>
            <person name="Vanwijnsberghe S."/>
        </authorList>
    </citation>
    <scope>NUCLEOTIDE SEQUENCE</scope>
    <source>
        <strain evidence="1">LMG 31841</strain>
    </source>
</reference>
<evidence type="ECO:0000313" key="1">
    <source>
        <dbReference type="EMBL" id="CAG4886007.1"/>
    </source>
</evidence>
<organism evidence="1 2">
    <name type="scientific">Paraburkholderia saeva</name>
    <dbReference type="NCBI Taxonomy" id="2777537"/>
    <lineage>
        <taxon>Bacteria</taxon>
        <taxon>Pseudomonadati</taxon>
        <taxon>Pseudomonadota</taxon>
        <taxon>Betaproteobacteria</taxon>
        <taxon>Burkholderiales</taxon>
        <taxon>Burkholderiaceae</taxon>
        <taxon>Paraburkholderia</taxon>
    </lineage>
</organism>
<dbReference type="RefSeq" id="WP_228874181.1">
    <property type="nucleotide sequence ID" value="NZ_CAJQYX010000016.1"/>
</dbReference>
<name>A0A9N8RR88_9BURK</name>
<comment type="caution">
    <text evidence="1">The sequence shown here is derived from an EMBL/GenBank/DDBJ whole genome shotgun (WGS) entry which is preliminary data.</text>
</comment>
<dbReference type="EMBL" id="CAJQZC010000001">
    <property type="protein sequence ID" value="CAG4886007.1"/>
    <property type="molecule type" value="Genomic_DNA"/>
</dbReference>
<dbReference type="AlphaFoldDB" id="A0A9N8RR88"/>
<keyword evidence="2" id="KW-1185">Reference proteome</keyword>
<sequence length="202" mass="23005">MRLIRYTLLADGRSDSSLLPIIQWVVEENFQDFATQSAFALDGIPPPSEGLRRRVDAAIALYNCDLLFVHRDAEREPYAVRRRELDEALVGLGTSWVPVIPVRMTEAWLLGDEEAIRRAAENPRGRVPLPLPVNARCEGLPDPKETLFGLLRTAADRPARRPIDERRCRARVAELTSSFAHLRDLDSFRRFERDVVHALNLI</sequence>
<evidence type="ECO:0000313" key="2">
    <source>
        <dbReference type="Proteomes" id="UP000789704"/>
    </source>
</evidence>
<evidence type="ECO:0008006" key="3">
    <source>
        <dbReference type="Google" id="ProtNLM"/>
    </source>
</evidence>
<protein>
    <recommendedName>
        <fullName evidence="3">DUF4276 family protein</fullName>
    </recommendedName>
</protein>
<proteinExistence type="predicted"/>
<dbReference type="Proteomes" id="UP000789704">
    <property type="component" value="Unassembled WGS sequence"/>
</dbReference>